<protein>
    <submittedName>
        <fullName evidence="2">Uncharacterized protein</fullName>
    </submittedName>
</protein>
<feature type="region of interest" description="Disordered" evidence="1">
    <location>
        <begin position="1"/>
        <end position="49"/>
    </location>
</feature>
<reference evidence="2 3" key="1">
    <citation type="submission" date="2020-06" db="EMBL/GenBank/DDBJ databases">
        <authorList>
            <person name="Li R."/>
            <person name="Bekaert M."/>
        </authorList>
    </citation>
    <scope>NUCLEOTIDE SEQUENCE [LARGE SCALE GENOMIC DNA]</scope>
    <source>
        <strain evidence="3">wild</strain>
    </source>
</reference>
<evidence type="ECO:0000313" key="2">
    <source>
        <dbReference type="EMBL" id="CAC5399520.1"/>
    </source>
</evidence>
<dbReference type="EMBL" id="CACVKT020006042">
    <property type="protein sequence ID" value="CAC5399520.1"/>
    <property type="molecule type" value="Genomic_DNA"/>
</dbReference>
<feature type="compositionally biased region" description="Basic and acidic residues" evidence="1">
    <location>
        <begin position="40"/>
        <end position="49"/>
    </location>
</feature>
<dbReference type="OrthoDB" id="6052719at2759"/>
<accession>A0A6J8CX90</accession>
<name>A0A6J8CX90_MYTCO</name>
<keyword evidence="3" id="KW-1185">Reference proteome</keyword>
<evidence type="ECO:0000313" key="3">
    <source>
        <dbReference type="Proteomes" id="UP000507470"/>
    </source>
</evidence>
<dbReference type="AlphaFoldDB" id="A0A6J8CX90"/>
<dbReference type="Proteomes" id="UP000507470">
    <property type="component" value="Unassembled WGS sequence"/>
</dbReference>
<evidence type="ECO:0000256" key="1">
    <source>
        <dbReference type="SAM" id="MobiDB-lite"/>
    </source>
</evidence>
<proteinExistence type="predicted"/>
<gene>
    <name evidence="2" type="ORF">MCOR_33774</name>
</gene>
<sequence>MQKETNKPTPTCSSLKRGHANATDYLDDTDNNSPLNKRRGSTENDTQAHEGKISITADIPQQMPGVGQKAFFLLSEKEEGSTRSDPRHRAKLDCYQIVVKSLMDFEAQSVDGLSYQQIEELYKKVKSIKLCQDIQEWLDIDYMHICTSKTDLTEICVRILERVQQFMSQLLYMVQKRENRKSLSGGMFLELFARYAKIFGLEVMCVPNIPAYELKIGSNTVTAEPDAIVIDPVYENAVFAIIEMSNEDEHTVRNYPRNFQANPIRPDLKGHHLAQMLAVLPESVFNCKYSKPKRLYGFIVQGTEITVTSLSLLNKGFLEDLKEGCLPQEYCAEMKYSTSCNILTQQGRLGLLSTLVEMSAVCQYKL</sequence>
<organism evidence="2 3">
    <name type="scientific">Mytilus coruscus</name>
    <name type="common">Sea mussel</name>
    <dbReference type="NCBI Taxonomy" id="42192"/>
    <lineage>
        <taxon>Eukaryota</taxon>
        <taxon>Metazoa</taxon>
        <taxon>Spiralia</taxon>
        <taxon>Lophotrochozoa</taxon>
        <taxon>Mollusca</taxon>
        <taxon>Bivalvia</taxon>
        <taxon>Autobranchia</taxon>
        <taxon>Pteriomorphia</taxon>
        <taxon>Mytilida</taxon>
        <taxon>Mytiloidea</taxon>
        <taxon>Mytilidae</taxon>
        <taxon>Mytilinae</taxon>
        <taxon>Mytilus</taxon>
    </lineage>
</organism>